<dbReference type="SUPFAM" id="SSF47336">
    <property type="entry name" value="ACP-like"/>
    <property type="match status" value="1"/>
</dbReference>
<dbReference type="GO" id="GO:0000035">
    <property type="term" value="F:acyl binding"/>
    <property type="evidence" value="ECO:0007669"/>
    <property type="project" value="TreeGrafter"/>
</dbReference>
<dbReference type="GO" id="GO:0005829">
    <property type="term" value="C:cytosol"/>
    <property type="evidence" value="ECO:0007669"/>
    <property type="project" value="TreeGrafter"/>
</dbReference>
<evidence type="ECO:0000256" key="1">
    <source>
        <dbReference type="ARBA" id="ARBA00022450"/>
    </source>
</evidence>
<dbReference type="HAMAP" id="MF_01217">
    <property type="entry name" value="Acyl_carrier"/>
    <property type="match status" value="1"/>
</dbReference>
<dbReference type="Pfam" id="PF00550">
    <property type="entry name" value="PP-binding"/>
    <property type="match status" value="1"/>
</dbReference>
<keyword evidence="2" id="KW-0444">Lipid biosynthesis</keyword>
<keyword evidence="4" id="KW-0276">Fatty acid metabolism</keyword>
<feature type="domain" description="Carrier" evidence="7">
    <location>
        <begin position="5"/>
        <end position="85"/>
    </location>
</feature>
<dbReference type="PROSITE" id="PS50075">
    <property type="entry name" value="CARRIER"/>
    <property type="match status" value="1"/>
</dbReference>
<dbReference type="InterPro" id="IPR009081">
    <property type="entry name" value="PP-bd_ACP"/>
</dbReference>
<dbReference type="Gene3D" id="1.10.1200.10">
    <property type="entry name" value="ACP-like"/>
    <property type="match status" value="1"/>
</dbReference>
<evidence type="ECO:0000313" key="8">
    <source>
        <dbReference type="EMBL" id="GAI05708.1"/>
    </source>
</evidence>
<evidence type="ECO:0000256" key="2">
    <source>
        <dbReference type="ARBA" id="ARBA00022516"/>
    </source>
</evidence>
<comment type="caution">
    <text evidence="8">The sequence shown here is derived from an EMBL/GenBank/DDBJ whole genome shotgun (WGS) entry which is preliminary data.</text>
</comment>
<evidence type="ECO:0000256" key="4">
    <source>
        <dbReference type="ARBA" id="ARBA00022832"/>
    </source>
</evidence>
<dbReference type="GO" id="GO:0000036">
    <property type="term" value="F:acyl carrier activity"/>
    <property type="evidence" value="ECO:0007669"/>
    <property type="project" value="TreeGrafter"/>
</dbReference>
<dbReference type="AlphaFoldDB" id="X1KGA9"/>
<reference evidence="8" key="1">
    <citation type="journal article" date="2014" name="Front. Microbiol.">
        <title>High frequency of phylogenetically diverse reductive dehalogenase-homologous genes in deep subseafloor sedimentary metagenomes.</title>
        <authorList>
            <person name="Kawai M."/>
            <person name="Futagami T."/>
            <person name="Toyoda A."/>
            <person name="Takaki Y."/>
            <person name="Nishi S."/>
            <person name="Hori S."/>
            <person name="Arai W."/>
            <person name="Tsubouchi T."/>
            <person name="Morono Y."/>
            <person name="Uchiyama I."/>
            <person name="Ito T."/>
            <person name="Fujiyama A."/>
            <person name="Inagaki F."/>
            <person name="Takami H."/>
        </authorList>
    </citation>
    <scope>NUCLEOTIDE SEQUENCE</scope>
    <source>
        <strain evidence="8">Expedition CK06-06</strain>
    </source>
</reference>
<dbReference type="InterPro" id="IPR003231">
    <property type="entry name" value="ACP"/>
</dbReference>
<keyword evidence="6" id="KW-0275">Fatty acid biosynthesis</keyword>
<keyword evidence="5" id="KW-0443">Lipid metabolism</keyword>
<keyword evidence="1" id="KW-0596">Phosphopantetheine</keyword>
<dbReference type="InterPro" id="IPR036736">
    <property type="entry name" value="ACP-like_sf"/>
</dbReference>
<dbReference type="GO" id="GO:0016020">
    <property type="term" value="C:membrane"/>
    <property type="evidence" value="ECO:0007669"/>
    <property type="project" value="GOC"/>
</dbReference>
<dbReference type="GO" id="GO:0009245">
    <property type="term" value="P:lipid A biosynthetic process"/>
    <property type="evidence" value="ECO:0007669"/>
    <property type="project" value="TreeGrafter"/>
</dbReference>
<name>X1KGA9_9ZZZZ</name>
<accession>X1KGA9</accession>
<dbReference type="PANTHER" id="PTHR20863:SF76">
    <property type="entry name" value="CARRIER DOMAIN-CONTAINING PROTEIN"/>
    <property type="match status" value="1"/>
</dbReference>
<evidence type="ECO:0000256" key="3">
    <source>
        <dbReference type="ARBA" id="ARBA00022553"/>
    </source>
</evidence>
<dbReference type="PROSITE" id="PS00012">
    <property type="entry name" value="PHOSPHOPANTETHEINE"/>
    <property type="match status" value="1"/>
</dbReference>
<sequence length="85" mass="9416">MADKQEVLQKVQDILTDALGVDEGEVAEDASLVADLGAESIDFLDIIFRLEKTFNIKIPRGDLFPEDLLSNENIEKGIEILRSLA</sequence>
<dbReference type="EMBL" id="BARV01005954">
    <property type="protein sequence ID" value="GAI05708.1"/>
    <property type="molecule type" value="Genomic_DNA"/>
</dbReference>
<dbReference type="PANTHER" id="PTHR20863">
    <property type="entry name" value="ACYL CARRIER PROTEIN"/>
    <property type="match status" value="1"/>
</dbReference>
<organism evidence="8">
    <name type="scientific">marine sediment metagenome</name>
    <dbReference type="NCBI Taxonomy" id="412755"/>
    <lineage>
        <taxon>unclassified sequences</taxon>
        <taxon>metagenomes</taxon>
        <taxon>ecological metagenomes</taxon>
    </lineage>
</organism>
<evidence type="ECO:0000256" key="5">
    <source>
        <dbReference type="ARBA" id="ARBA00023098"/>
    </source>
</evidence>
<gene>
    <name evidence="8" type="ORF">S06H3_12127</name>
</gene>
<evidence type="ECO:0000259" key="7">
    <source>
        <dbReference type="PROSITE" id="PS50075"/>
    </source>
</evidence>
<dbReference type="InterPro" id="IPR006162">
    <property type="entry name" value="Ppantetheine_attach_site"/>
</dbReference>
<protein>
    <recommendedName>
        <fullName evidence="7">Carrier domain-containing protein</fullName>
    </recommendedName>
</protein>
<keyword evidence="3" id="KW-0597">Phosphoprotein</keyword>
<proteinExistence type="inferred from homology"/>
<evidence type="ECO:0000256" key="6">
    <source>
        <dbReference type="ARBA" id="ARBA00023160"/>
    </source>
</evidence>